<proteinExistence type="predicted"/>
<feature type="domain" description="Retroviral polymerase SH3-like" evidence="2">
    <location>
        <begin position="38"/>
        <end position="67"/>
    </location>
</feature>
<dbReference type="EnsemblPlants" id="AUR62016583-RA">
    <property type="protein sequence ID" value="AUR62016583-RA:cds"/>
    <property type="gene ID" value="AUR62016583"/>
</dbReference>
<protein>
    <recommendedName>
        <fullName evidence="2">Retroviral polymerase SH3-like domain-containing protein</fullName>
    </recommendedName>
</protein>
<accession>A0A803LNQ4</accession>
<keyword evidence="4" id="KW-1185">Reference proteome</keyword>
<feature type="region of interest" description="Disordered" evidence="1">
    <location>
        <begin position="69"/>
        <end position="90"/>
    </location>
</feature>
<reference evidence="3" key="1">
    <citation type="journal article" date="2017" name="Nature">
        <title>The genome of Chenopodium quinoa.</title>
        <authorList>
            <person name="Jarvis D.E."/>
            <person name="Ho Y.S."/>
            <person name="Lightfoot D.J."/>
            <person name="Schmoeckel S.M."/>
            <person name="Li B."/>
            <person name="Borm T.J.A."/>
            <person name="Ohyanagi H."/>
            <person name="Mineta K."/>
            <person name="Michell C.T."/>
            <person name="Saber N."/>
            <person name="Kharbatia N.M."/>
            <person name="Rupper R.R."/>
            <person name="Sharp A.R."/>
            <person name="Dally N."/>
            <person name="Boughton B.A."/>
            <person name="Woo Y.H."/>
            <person name="Gao G."/>
            <person name="Schijlen E.G.W.M."/>
            <person name="Guo X."/>
            <person name="Momin A.A."/>
            <person name="Negrao S."/>
            <person name="Al-Babili S."/>
            <person name="Gehring C."/>
            <person name="Roessner U."/>
            <person name="Jung C."/>
            <person name="Murphy K."/>
            <person name="Arold S.T."/>
            <person name="Gojobori T."/>
            <person name="van der Linden C.G."/>
            <person name="van Loo E.N."/>
            <person name="Jellen E.N."/>
            <person name="Maughan P.J."/>
            <person name="Tester M."/>
        </authorList>
    </citation>
    <scope>NUCLEOTIDE SEQUENCE [LARGE SCALE GENOMIC DNA]</scope>
    <source>
        <strain evidence="3">cv. PI 614886</strain>
    </source>
</reference>
<dbReference type="InterPro" id="IPR057670">
    <property type="entry name" value="SH3_retrovirus"/>
</dbReference>
<dbReference type="Proteomes" id="UP000596660">
    <property type="component" value="Unplaced"/>
</dbReference>
<dbReference type="CDD" id="cd09272">
    <property type="entry name" value="RNase_HI_RT_Ty1"/>
    <property type="match status" value="1"/>
</dbReference>
<name>A0A803LNQ4_CHEQI</name>
<evidence type="ECO:0000256" key="1">
    <source>
        <dbReference type="SAM" id="MobiDB-lite"/>
    </source>
</evidence>
<dbReference type="AlphaFoldDB" id="A0A803LNQ4"/>
<dbReference type="PANTHER" id="PTHR11439">
    <property type="entry name" value="GAG-POL-RELATED RETROTRANSPOSON"/>
    <property type="match status" value="1"/>
</dbReference>
<evidence type="ECO:0000259" key="2">
    <source>
        <dbReference type="Pfam" id="PF25597"/>
    </source>
</evidence>
<dbReference type="PANTHER" id="PTHR11439:SF483">
    <property type="entry name" value="PEPTIDE SYNTHASE GLIP-LIKE, PUTATIVE (AFU_ORTHOLOGUE AFUA_3G12920)-RELATED"/>
    <property type="match status" value="1"/>
</dbReference>
<sequence length="235" mass="25537">MAAHVANSSPHTALGLKTTEDMWSGLPGDYSGLRVFGCPAYAYVNDGKLEPRAKKCIFLGYMDGVKGGDVPSTSSPRKATTPRKEQSSWAKRPIKPPVRFGFEEMAAYALNVATSHFKLSSLDSPNSKEDKEFMSSIPYAKAVGSIMYGMVCTRPDIARSSHKRGNTCIEYGRNGDDLIGYVDSDYGGDLDDRKSTSGYVFFLGGSAISWRSALQEVTGLSTTEAEYMALTEGFK</sequence>
<reference evidence="3" key="2">
    <citation type="submission" date="2021-03" db="UniProtKB">
        <authorList>
            <consortium name="EnsemblPlants"/>
        </authorList>
    </citation>
    <scope>IDENTIFICATION</scope>
</reference>
<evidence type="ECO:0000313" key="4">
    <source>
        <dbReference type="Proteomes" id="UP000596660"/>
    </source>
</evidence>
<organism evidence="3 4">
    <name type="scientific">Chenopodium quinoa</name>
    <name type="common">Quinoa</name>
    <dbReference type="NCBI Taxonomy" id="63459"/>
    <lineage>
        <taxon>Eukaryota</taxon>
        <taxon>Viridiplantae</taxon>
        <taxon>Streptophyta</taxon>
        <taxon>Embryophyta</taxon>
        <taxon>Tracheophyta</taxon>
        <taxon>Spermatophyta</taxon>
        <taxon>Magnoliopsida</taxon>
        <taxon>eudicotyledons</taxon>
        <taxon>Gunneridae</taxon>
        <taxon>Pentapetalae</taxon>
        <taxon>Caryophyllales</taxon>
        <taxon>Chenopodiaceae</taxon>
        <taxon>Chenopodioideae</taxon>
        <taxon>Atripliceae</taxon>
        <taxon>Chenopodium</taxon>
    </lineage>
</organism>
<dbReference type="Gramene" id="AUR62016583-RA">
    <property type="protein sequence ID" value="AUR62016583-RA:cds"/>
    <property type="gene ID" value="AUR62016583"/>
</dbReference>
<dbReference type="Pfam" id="PF25597">
    <property type="entry name" value="SH3_retrovirus"/>
    <property type="match status" value="1"/>
</dbReference>
<evidence type="ECO:0000313" key="3">
    <source>
        <dbReference type="EnsemblPlants" id="AUR62016583-RA:cds"/>
    </source>
</evidence>